<organism evidence="2 3">
    <name type="scientific">Miscanthus lutarioriparius</name>
    <dbReference type="NCBI Taxonomy" id="422564"/>
    <lineage>
        <taxon>Eukaryota</taxon>
        <taxon>Viridiplantae</taxon>
        <taxon>Streptophyta</taxon>
        <taxon>Embryophyta</taxon>
        <taxon>Tracheophyta</taxon>
        <taxon>Spermatophyta</taxon>
        <taxon>Magnoliopsida</taxon>
        <taxon>Liliopsida</taxon>
        <taxon>Poales</taxon>
        <taxon>Poaceae</taxon>
        <taxon>PACMAD clade</taxon>
        <taxon>Panicoideae</taxon>
        <taxon>Andropogonodae</taxon>
        <taxon>Andropogoneae</taxon>
        <taxon>Saccharinae</taxon>
        <taxon>Miscanthus</taxon>
    </lineage>
</organism>
<name>A0A811QZ30_9POAL</name>
<protein>
    <submittedName>
        <fullName evidence="2">Uncharacterized protein</fullName>
    </submittedName>
</protein>
<evidence type="ECO:0000313" key="3">
    <source>
        <dbReference type="Proteomes" id="UP000604825"/>
    </source>
</evidence>
<evidence type="ECO:0000313" key="2">
    <source>
        <dbReference type="EMBL" id="CAD6262381.1"/>
    </source>
</evidence>
<feature type="region of interest" description="Disordered" evidence="1">
    <location>
        <begin position="19"/>
        <end position="109"/>
    </location>
</feature>
<feature type="compositionally biased region" description="Polar residues" evidence="1">
    <location>
        <begin position="24"/>
        <end position="38"/>
    </location>
</feature>
<dbReference type="AlphaFoldDB" id="A0A811QZ30"/>
<keyword evidence="3" id="KW-1185">Reference proteome</keyword>
<reference evidence="2" key="1">
    <citation type="submission" date="2020-10" db="EMBL/GenBank/DDBJ databases">
        <authorList>
            <person name="Han B."/>
            <person name="Lu T."/>
            <person name="Zhao Q."/>
            <person name="Huang X."/>
            <person name="Zhao Y."/>
        </authorList>
    </citation>
    <scope>NUCLEOTIDE SEQUENCE</scope>
</reference>
<gene>
    <name evidence="2" type="ORF">NCGR_LOCUS45731</name>
</gene>
<comment type="caution">
    <text evidence="2">The sequence shown here is derived from an EMBL/GenBank/DDBJ whole genome shotgun (WGS) entry which is preliminary data.</text>
</comment>
<dbReference type="EMBL" id="CAJGYO010000012">
    <property type="protein sequence ID" value="CAD6262381.1"/>
    <property type="molecule type" value="Genomic_DNA"/>
</dbReference>
<sequence length="159" mass="17995">MGVRLNLNPTQKFWTNKLPLALRQANNPPRTERNQASIENKVAFQDEGSRQTEESSLPAKGELNRSPDGYPLQRRKQEDDDDAYESRQEARTGALQRRRRARRAAGGAGVLRCRERTQELGTEAERDGGLRVVSERVLSLWVAEYKKGVPGDSLRDSSF</sequence>
<proteinExistence type="predicted"/>
<evidence type="ECO:0000256" key="1">
    <source>
        <dbReference type="SAM" id="MobiDB-lite"/>
    </source>
</evidence>
<dbReference type="Proteomes" id="UP000604825">
    <property type="component" value="Unassembled WGS sequence"/>
</dbReference>
<accession>A0A811QZ30</accession>